<name>A0ABY6J774_9BACT</name>
<feature type="chain" id="PRO_5046368794" description="Alpha/beta hydrolase" evidence="1">
    <location>
        <begin position="19"/>
        <end position="343"/>
    </location>
</feature>
<feature type="signal peptide" evidence="1">
    <location>
        <begin position="1"/>
        <end position="18"/>
    </location>
</feature>
<keyword evidence="1" id="KW-0732">Signal</keyword>
<evidence type="ECO:0000313" key="2">
    <source>
        <dbReference type="EMBL" id="UYQ95520.1"/>
    </source>
</evidence>
<gene>
    <name evidence="2" type="ORF">MKQ68_10450</name>
</gene>
<keyword evidence="3" id="KW-1185">Reference proteome</keyword>
<proteinExistence type="predicted"/>
<sequence length="343" mass="39857">MRIYLLLLLGLCSPLLLAAQYFAESETRSCKSRPLCRDCFANKYTDAQKRTLDENWSDFEGADLDQTLAADSLLHTFKIRFDGIGCVYPSFFNDNRLKEIFLNDNVIIGGFRRYSFLMIMHRYPDTLEVFYPQLKGKLDALKKIATRERSLYTLRPEHTVCFEFREAWNDVFMPEIIAAANKKVRDHELKQCVYFVPGYNVPYSLAQVQGNFMFRDYANNLPDRKTGDSILFLRIFWPTNDQKKHDFTLENCNTDNKLIKANKTLYDFITNRGYNAALSLRKFVKALPEDMIITGISHSFGATVSTALVLSPETKMDGDNHRDSLFEAAFRKETPPRQRCYFF</sequence>
<protein>
    <recommendedName>
        <fullName evidence="4">Alpha/beta hydrolase</fullName>
    </recommendedName>
</protein>
<dbReference type="EMBL" id="CP107006">
    <property type="protein sequence ID" value="UYQ95520.1"/>
    <property type="molecule type" value="Genomic_DNA"/>
</dbReference>
<evidence type="ECO:0008006" key="4">
    <source>
        <dbReference type="Google" id="ProtNLM"/>
    </source>
</evidence>
<dbReference type="RefSeq" id="WP_264283243.1">
    <property type="nucleotide sequence ID" value="NZ_CP107006.1"/>
</dbReference>
<dbReference type="Proteomes" id="UP001162741">
    <property type="component" value="Chromosome"/>
</dbReference>
<evidence type="ECO:0000313" key="3">
    <source>
        <dbReference type="Proteomes" id="UP001162741"/>
    </source>
</evidence>
<evidence type="ECO:0000256" key="1">
    <source>
        <dbReference type="SAM" id="SignalP"/>
    </source>
</evidence>
<organism evidence="2 3">
    <name type="scientific">Chitinophaga horti</name>
    <dbReference type="NCBI Taxonomy" id="2920382"/>
    <lineage>
        <taxon>Bacteria</taxon>
        <taxon>Pseudomonadati</taxon>
        <taxon>Bacteroidota</taxon>
        <taxon>Chitinophagia</taxon>
        <taxon>Chitinophagales</taxon>
        <taxon>Chitinophagaceae</taxon>
        <taxon>Chitinophaga</taxon>
    </lineage>
</organism>
<reference evidence="2" key="1">
    <citation type="submission" date="2022-10" db="EMBL/GenBank/DDBJ databases">
        <title>Chitinophaga sp. nov., isolated from soil.</title>
        <authorList>
            <person name="Jeon C.O."/>
        </authorList>
    </citation>
    <scope>NUCLEOTIDE SEQUENCE</scope>
    <source>
        <strain evidence="2">R8</strain>
    </source>
</reference>
<accession>A0ABY6J774</accession>